<dbReference type="InterPro" id="IPR046335">
    <property type="entry name" value="LacI/GalR-like_sensor"/>
</dbReference>
<dbReference type="PANTHER" id="PTHR30146">
    <property type="entry name" value="LACI-RELATED TRANSCRIPTIONAL REPRESSOR"/>
    <property type="match status" value="1"/>
</dbReference>
<dbReference type="InterPro" id="IPR000843">
    <property type="entry name" value="HTH_LacI"/>
</dbReference>
<dbReference type="Pfam" id="PF00356">
    <property type="entry name" value="LacI"/>
    <property type="match status" value="1"/>
</dbReference>
<keyword evidence="2 5" id="KW-0238">DNA-binding</keyword>
<dbReference type="SUPFAM" id="SSF53822">
    <property type="entry name" value="Periplasmic binding protein-like I"/>
    <property type="match status" value="1"/>
</dbReference>
<dbReference type="SUPFAM" id="SSF47413">
    <property type="entry name" value="lambda repressor-like DNA-binding domains"/>
    <property type="match status" value="1"/>
</dbReference>
<evidence type="ECO:0000256" key="2">
    <source>
        <dbReference type="ARBA" id="ARBA00023125"/>
    </source>
</evidence>
<dbReference type="EMBL" id="FNTX01000001">
    <property type="protein sequence ID" value="SEE20604.1"/>
    <property type="molecule type" value="Genomic_DNA"/>
</dbReference>
<gene>
    <name evidence="5" type="ORF">SAMN04488554_1795</name>
</gene>
<dbReference type="GO" id="GO:0000976">
    <property type="term" value="F:transcription cis-regulatory region binding"/>
    <property type="evidence" value="ECO:0007669"/>
    <property type="project" value="TreeGrafter"/>
</dbReference>
<evidence type="ECO:0000256" key="1">
    <source>
        <dbReference type="ARBA" id="ARBA00023015"/>
    </source>
</evidence>
<dbReference type="OrthoDB" id="2854648at2"/>
<feature type="domain" description="HTH lacI-type" evidence="4">
    <location>
        <begin position="2"/>
        <end position="56"/>
    </location>
</feature>
<dbReference type="Proteomes" id="UP000199220">
    <property type="component" value="Unassembled WGS sequence"/>
</dbReference>
<dbReference type="AlphaFoldDB" id="A0A1H5GYM5"/>
<dbReference type="CDD" id="cd01392">
    <property type="entry name" value="HTH_LacI"/>
    <property type="match status" value="1"/>
</dbReference>
<dbReference type="PROSITE" id="PS50932">
    <property type="entry name" value="HTH_LACI_2"/>
    <property type="match status" value="1"/>
</dbReference>
<protein>
    <submittedName>
        <fullName evidence="5">DNA-binding transcriptional regulator, LacI/PurR family</fullName>
    </submittedName>
</protein>
<proteinExistence type="predicted"/>
<reference evidence="6" key="1">
    <citation type="submission" date="2016-10" db="EMBL/GenBank/DDBJ databases">
        <authorList>
            <person name="Varghese N."/>
            <person name="Submissions S."/>
        </authorList>
    </citation>
    <scope>NUCLEOTIDE SEQUENCE [LARGE SCALE GENOMIC DNA]</scope>
    <source>
        <strain evidence="6">DSM 21368</strain>
    </source>
</reference>
<dbReference type="SMART" id="SM00354">
    <property type="entry name" value="HTH_LACI"/>
    <property type="match status" value="1"/>
</dbReference>
<dbReference type="PRINTS" id="PR00036">
    <property type="entry name" value="HTHLACI"/>
</dbReference>
<keyword evidence="6" id="KW-1185">Reference proteome</keyword>
<dbReference type="Gene3D" id="3.40.50.2300">
    <property type="match status" value="2"/>
</dbReference>
<name>A0A1H5GYM5_9MICO</name>
<dbReference type="InterPro" id="IPR010982">
    <property type="entry name" value="Lambda_DNA-bd_dom_sf"/>
</dbReference>
<keyword evidence="1" id="KW-0805">Transcription regulation</keyword>
<dbReference type="CDD" id="cd06267">
    <property type="entry name" value="PBP1_LacI_sugar_binding-like"/>
    <property type="match status" value="1"/>
</dbReference>
<dbReference type="Pfam" id="PF13377">
    <property type="entry name" value="Peripla_BP_3"/>
    <property type="match status" value="1"/>
</dbReference>
<evidence type="ECO:0000259" key="4">
    <source>
        <dbReference type="PROSITE" id="PS50932"/>
    </source>
</evidence>
<accession>A0A1H5GYM5</accession>
<sequence>MATLKDVAQLAGVSPRTVSNVVNDQPYVAGETRARVEAALAALDYRPNQLAKSLRTGKIGLLGFVVPDLAQSHFARLAAEVVQAATARGYTVAVDQTHGDIERERRLIQLGPRGAMFDGAIFHPEALRAEDIEHRESEFPLVLVGERIAGDHLDHVYIDDRAAAYEATKKLIADGHRRIAAIGLRRADYARTAHLREEGVRAALAEADGVAAGHHQYVERYDAEDGYEAMANLVDSAERPDAVICFNDMLAMGALRRLHEHDVDVPGDMALVGFDDITEASFSFPPLTTVAADHGEIAETAVNALIGRIGEPGGAVREYLVSHRLVVRGSTRG</sequence>
<evidence type="ECO:0000313" key="6">
    <source>
        <dbReference type="Proteomes" id="UP000199220"/>
    </source>
</evidence>
<dbReference type="RefSeq" id="WP_089772600.1">
    <property type="nucleotide sequence ID" value="NZ_FNTX01000001.1"/>
</dbReference>
<dbReference type="InterPro" id="IPR028082">
    <property type="entry name" value="Peripla_BP_I"/>
</dbReference>
<keyword evidence="3" id="KW-0804">Transcription</keyword>
<dbReference type="Gene3D" id="1.10.260.40">
    <property type="entry name" value="lambda repressor-like DNA-binding domains"/>
    <property type="match status" value="1"/>
</dbReference>
<organism evidence="5 6">
    <name type="scientific">Ruania alba</name>
    <dbReference type="NCBI Taxonomy" id="648782"/>
    <lineage>
        <taxon>Bacteria</taxon>
        <taxon>Bacillati</taxon>
        <taxon>Actinomycetota</taxon>
        <taxon>Actinomycetes</taxon>
        <taxon>Micrococcales</taxon>
        <taxon>Ruaniaceae</taxon>
        <taxon>Ruania</taxon>
    </lineage>
</organism>
<evidence type="ECO:0000256" key="3">
    <source>
        <dbReference type="ARBA" id="ARBA00023163"/>
    </source>
</evidence>
<dbReference type="PANTHER" id="PTHR30146:SF153">
    <property type="entry name" value="LACTOSE OPERON REPRESSOR"/>
    <property type="match status" value="1"/>
</dbReference>
<dbReference type="GO" id="GO:0003700">
    <property type="term" value="F:DNA-binding transcription factor activity"/>
    <property type="evidence" value="ECO:0007669"/>
    <property type="project" value="TreeGrafter"/>
</dbReference>
<dbReference type="PROSITE" id="PS00356">
    <property type="entry name" value="HTH_LACI_1"/>
    <property type="match status" value="1"/>
</dbReference>
<evidence type="ECO:0000313" key="5">
    <source>
        <dbReference type="EMBL" id="SEE20604.1"/>
    </source>
</evidence>
<dbReference type="STRING" id="648782.SAMN04488554_1795"/>